<dbReference type="PANTHER" id="PTHR19857:SF8">
    <property type="entry name" value="ANGIO-ASSOCIATED MIGRATORY CELL PROTEIN"/>
    <property type="match status" value="1"/>
</dbReference>
<reference evidence="4" key="1">
    <citation type="submission" date="2023-11" db="UniProtKB">
        <authorList>
            <consortium name="WormBaseParasite"/>
        </authorList>
    </citation>
    <scope>IDENTIFICATION</scope>
</reference>
<dbReference type="AlphaFoldDB" id="A0AA85AIZ1"/>
<dbReference type="Proteomes" id="UP000050790">
    <property type="component" value="Unassembled WGS sequence"/>
</dbReference>
<evidence type="ECO:0000313" key="3">
    <source>
        <dbReference type="Proteomes" id="UP000050790"/>
    </source>
</evidence>
<keyword evidence="1" id="KW-0853">WD repeat</keyword>
<protein>
    <submittedName>
        <fullName evidence="4">WD_REPEATS_REGION domain-containing protein</fullName>
    </submittedName>
</protein>
<name>A0AA85AIZ1_9TREM</name>
<dbReference type="WBParaSite" id="SMRG1_88280.1">
    <property type="protein sequence ID" value="SMRG1_88280.1"/>
    <property type="gene ID" value="SMRG1_88280"/>
</dbReference>
<evidence type="ECO:0000256" key="2">
    <source>
        <dbReference type="ARBA" id="ARBA00022737"/>
    </source>
</evidence>
<dbReference type="Gene3D" id="2.130.10.10">
    <property type="entry name" value="YVTN repeat-like/Quinoprotein amine dehydrogenase"/>
    <property type="match status" value="2"/>
</dbReference>
<organism evidence="3 4">
    <name type="scientific">Schistosoma margrebowiei</name>
    <dbReference type="NCBI Taxonomy" id="48269"/>
    <lineage>
        <taxon>Eukaryota</taxon>
        <taxon>Metazoa</taxon>
        <taxon>Spiralia</taxon>
        <taxon>Lophotrochozoa</taxon>
        <taxon>Platyhelminthes</taxon>
        <taxon>Trematoda</taxon>
        <taxon>Digenea</taxon>
        <taxon>Strigeidida</taxon>
        <taxon>Schistosomatoidea</taxon>
        <taxon>Schistosomatidae</taxon>
        <taxon>Schistosoma</taxon>
    </lineage>
</organism>
<dbReference type="InterPro" id="IPR051179">
    <property type="entry name" value="WD_repeat_multifunction"/>
</dbReference>
<sequence>MPLSRLIKSMDSFFMDQCMYLAAVQNSSVHFWSIRYDKNIFGSSNSDYRNLEIPDSPSLTYKPQMTVSCSLRSIQWEPRSCKLAVIDNSGSTIFFRRLYTGKNHVYDQNASDITTFSLLSHSFTATCIAFPQRSGRYLAVGTSAGPINLYKCQKQISFYSQLRFSNNCESLSSNEVQPRCVSWVLKDRVVVAGYSNGYIVLFLAASGTSTGECEHFILPFPSYANNNSPSTPACNIFRTYTESSDLLCCGYSDGSIIFWRLDWPIVRHTQELIFCRWDPTSFLPTSINTNNCEYCMDIALSTGRRLFTAGAPDMNLRMWDASILKLIPIKTLSPIDEQHGYLSVDVTLDTSILATGLANGNIWFYNILDFTSPIRCVSSGSDVPISLLSFSFAYRTSDEVKFSSPKSNKLESLQDENLDAKLYGNSTSVQSTVTDTLLSLSKQPLHEITNVIPKCQPDTWVSLFREFSVPDISLHSNSSMFPSSDQGSIKSSWSEVNIDNIEKMVSLRPESNIDVNVVNINQQLKSDYHHNKDVVNLNSVNITNEWLEQYFNVKLQSMMSELNWSHNELLFKFTKLECKLDQMCKEFHNIINQIKHENNLLRYTLNQYTQF</sequence>
<keyword evidence="2" id="KW-0677">Repeat</keyword>
<dbReference type="SUPFAM" id="SSF50978">
    <property type="entry name" value="WD40 repeat-like"/>
    <property type="match status" value="1"/>
</dbReference>
<evidence type="ECO:0000256" key="1">
    <source>
        <dbReference type="ARBA" id="ARBA00022574"/>
    </source>
</evidence>
<evidence type="ECO:0000313" key="4">
    <source>
        <dbReference type="WBParaSite" id="SMRG1_88280.1"/>
    </source>
</evidence>
<accession>A0AA85AIZ1</accession>
<dbReference type="InterPro" id="IPR036322">
    <property type="entry name" value="WD40_repeat_dom_sf"/>
</dbReference>
<dbReference type="PANTHER" id="PTHR19857">
    <property type="entry name" value="MITOCHONDRIAL DIVISION PROTEIN 1-RELATED"/>
    <property type="match status" value="1"/>
</dbReference>
<dbReference type="InterPro" id="IPR015943">
    <property type="entry name" value="WD40/YVTN_repeat-like_dom_sf"/>
</dbReference>
<proteinExistence type="predicted"/>